<gene>
    <name evidence="2" type="ORF">GQ602_002006</name>
</gene>
<evidence type="ECO:0000313" key="3">
    <source>
        <dbReference type="Proteomes" id="UP000562929"/>
    </source>
</evidence>
<proteinExistence type="predicted"/>
<protein>
    <submittedName>
        <fullName evidence="2">Uncharacterized protein</fullName>
    </submittedName>
</protein>
<dbReference type="OrthoDB" id="10596510at2759"/>
<feature type="chain" id="PRO_5034979466" evidence="1">
    <location>
        <begin position="19"/>
        <end position="90"/>
    </location>
</feature>
<sequence length="90" mass="9579">MVRPYLATALLFVSAVVATGGSARAAVRKGVDENETIVIKTSKKGVKNDPVDKQIELLANDICPSAALVYAVKVNVVDGKQQSEHLEVTE</sequence>
<dbReference type="EMBL" id="JAACLJ010000002">
    <property type="protein sequence ID" value="KAF4591707.1"/>
    <property type="molecule type" value="Genomic_DNA"/>
</dbReference>
<accession>A0A8H4Q9L8</accession>
<name>A0A8H4Q9L8_9HYPO</name>
<dbReference type="AlphaFoldDB" id="A0A8H4Q9L8"/>
<organism evidence="2 3">
    <name type="scientific">Ophiocordyceps camponoti-floridani</name>
    <dbReference type="NCBI Taxonomy" id="2030778"/>
    <lineage>
        <taxon>Eukaryota</taxon>
        <taxon>Fungi</taxon>
        <taxon>Dikarya</taxon>
        <taxon>Ascomycota</taxon>
        <taxon>Pezizomycotina</taxon>
        <taxon>Sordariomycetes</taxon>
        <taxon>Hypocreomycetidae</taxon>
        <taxon>Hypocreales</taxon>
        <taxon>Ophiocordycipitaceae</taxon>
        <taxon>Ophiocordyceps</taxon>
    </lineage>
</organism>
<keyword evidence="1" id="KW-0732">Signal</keyword>
<evidence type="ECO:0000313" key="2">
    <source>
        <dbReference type="EMBL" id="KAF4591707.1"/>
    </source>
</evidence>
<evidence type="ECO:0000256" key="1">
    <source>
        <dbReference type="SAM" id="SignalP"/>
    </source>
</evidence>
<dbReference type="Proteomes" id="UP000562929">
    <property type="component" value="Unassembled WGS sequence"/>
</dbReference>
<reference evidence="2 3" key="1">
    <citation type="journal article" date="2020" name="G3 (Bethesda)">
        <title>Genetic Underpinnings of Host Manipulation by Ophiocordyceps as Revealed by Comparative Transcriptomics.</title>
        <authorList>
            <person name="Will I."/>
            <person name="Das B."/>
            <person name="Trinh T."/>
            <person name="Brachmann A."/>
            <person name="Ohm R.A."/>
            <person name="de Bekker C."/>
        </authorList>
    </citation>
    <scope>NUCLEOTIDE SEQUENCE [LARGE SCALE GENOMIC DNA]</scope>
    <source>
        <strain evidence="2 3">EC05</strain>
    </source>
</reference>
<keyword evidence="3" id="KW-1185">Reference proteome</keyword>
<comment type="caution">
    <text evidence="2">The sequence shown here is derived from an EMBL/GenBank/DDBJ whole genome shotgun (WGS) entry which is preliminary data.</text>
</comment>
<feature type="signal peptide" evidence="1">
    <location>
        <begin position="1"/>
        <end position="18"/>
    </location>
</feature>